<accession>A0ABQ2N5Q1</accession>
<evidence type="ECO:0000313" key="1">
    <source>
        <dbReference type="EMBL" id="GGO67685.1"/>
    </source>
</evidence>
<organism evidence="1 2">
    <name type="scientific">Microbacterium nanhaiense</name>
    <dbReference type="NCBI Taxonomy" id="1301026"/>
    <lineage>
        <taxon>Bacteria</taxon>
        <taxon>Bacillati</taxon>
        <taxon>Actinomycetota</taxon>
        <taxon>Actinomycetes</taxon>
        <taxon>Micrococcales</taxon>
        <taxon>Microbacteriaceae</taxon>
        <taxon>Microbacterium</taxon>
    </lineage>
</organism>
<gene>
    <name evidence="1" type="ORF">GCM10010910_30020</name>
</gene>
<reference evidence="2" key="1">
    <citation type="journal article" date="2019" name="Int. J. Syst. Evol. Microbiol.">
        <title>The Global Catalogue of Microorganisms (GCM) 10K type strain sequencing project: providing services to taxonomists for standard genome sequencing and annotation.</title>
        <authorList>
            <consortium name="The Broad Institute Genomics Platform"/>
            <consortium name="The Broad Institute Genome Sequencing Center for Infectious Disease"/>
            <person name="Wu L."/>
            <person name="Ma J."/>
        </authorList>
    </citation>
    <scope>NUCLEOTIDE SEQUENCE [LARGE SCALE GENOMIC DNA]</scope>
    <source>
        <strain evidence="2">CGMCC 4.7181</strain>
    </source>
</reference>
<dbReference type="EMBL" id="BMMQ01000016">
    <property type="protein sequence ID" value="GGO67685.1"/>
    <property type="molecule type" value="Genomic_DNA"/>
</dbReference>
<keyword evidence="2" id="KW-1185">Reference proteome</keyword>
<dbReference type="Proteomes" id="UP000638043">
    <property type="component" value="Unassembled WGS sequence"/>
</dbReference>
<protein>
    <submittedName>
        <fullName evidence="1">Uncharacterized protein</fullName>
    </submittedName>
</protein>
<name>A0ABQ2N5Q1_9MICO</name>
<proteinExistence type="predicted"/>
<evidence type="ECO:0000313" key="2">
    <source>
        <dbReference type="Proteomes" id="UP000638043"/>
    </source>
</evidence>
<sequence length="67" mass="6801">MLKILVTFSQAADVGGVVTVASNSTEINLPMTRAGSPAIGSLDLGHDGEAHVLTRGSASTVEHVALE</sequence>
<comment type="caution">
    <text evidence="1">The sequence shown here is derived from an EMBL/GenBank/DDBJ whole genome shotgun (WGS) entry which is preliminary data.</text>
</comment>